<comment type="caution">
    <text evidence="1">The sequence shown here is derived from an EMBL/GenBank/DDBJ whole genome shotgun (WGS) entry which is preliminary data.</text>
</comment>
<accession>A0AA90GVH2</accession>
<reference evidence="1" key="1">
    <citation type="submission" date="2023-05" db="EMBL/GenBank/DDBJ databases">
        <title>Streptantibioticus silvisoli sp. nov., acidotolerant actinomycetes 1 from pine litter.</title>
        <authorList>
            <person name="Swiecimska M."/>
            <person name="Golinska P."/>
            <person name="Sangal V."/>
            <person name="Wachnowicz B."/>
            <person name="Goodfellow M."/>
        </authorList>
    </citation>
    <scope>NUCLEOTIDE SEQUENCE</scope>
    <source>
        <strain evidence="1">SL13</strain>
    </source>
</reference>
<sequence length="250" mass="26574">MNNALMDIDELRTRASGEGRAAAGGRPAGATLTLGSGGAELPLAGELAALLPRVPVAGVRLAEPADLTALPDHAIVRIIALLRECSSIGTRTAWSLTLGAQQLDLIPRLDHLPAPDTITVRENGTSFDGEWRSSRSFGLLYFRKGPKFLSVVDQRPESSSRTIVDDPAMMDVFLQALEARAWAQVTRTAQLTAAAEKLVDQGLIMRFGDHCVTLPVHMRSWPLGSVLLGGTLASAGKKSETNPHDAPVGI</sequence>
<proteinExistence type="predicted"/>
<dbReference type="RefSeq" id="WP_271313922.1">
    <property type="nucleotide sequence ID" value="NZ_JABXJJ020000006.1"/>
</dbReference>
<name>A0AA90GVH2_9ACTN</name>
<dbReference type="AlphaFoldDB" id="A0AA90GVH2"/>
<gene>
    <name evidence="1" type="ORF">POF50_005680</name>
</gene>
<evidence type="ECO:0000313" key="1">
    <source>
        <dbReference type="EMBL" id="MDI5968838.1"/>
    </source>
</evidence>
<dbReference type="EMBL" id="JABXJJ020000006">
    <property type="protein sequence ID" value="MDI5968838.1"/>
    <property type="molecule type" value="Genomic_DNA"/>
</dbReference>
<dbReference type="Pfam" id="PF19142">
    <property type="entry name" value="DUF5825"/>
    <property type="match status" value="1"/>
</dbReference>
<organism evidence="1">
    <name type="scientific">Streptantibioticus silvisoli</name>
    <dbReference type="NCBI Taxonomy" id="2705255"/>
    <lineage>
        <taxon>Bacteria</taxon>
        <taxon>Bacillati</taxon>
        <taxon>Actinomycetota</taxon>
        <taxon>Actinomycetes</taxon>
        <taxon>Kitasatosporales</taxon>
        <taxon>Streptomycetaceae</taxon>
        <taxon>Streptantibioticus</taxon>
    </lineage>
</organism>
<protein>
    <submittedName>
        <fullName evidence="1">DUF5825 family protein</fullName>
    </submittedName>
</protein>
<dbReference type="InterPro" id="IPR043863">
    <property type="entry name" value="DUF5825"/>
</dbReference>